<proteinExistence type="predicted"/>
<dbReference type="RefSeq" id="WP_160802637.1">
    <property type="nucleotide sequence ID" value="NZ_WUUL01000013.1"/>
</dbReference>
<dbReference type="Pfam" id="PF13528">
    <property type="entry name" value="Glyco_trans_1_3"/>
    <property type="match status" value="1"/>
</dbReference>
<evidence type="ECO:0000313" key="2">
    <source>
        <dbReference type="EMBL" id="MXQ55285.1"/>
    </source>
</evidence>
<accession>A0A6I4VZC7</accession>
<dbReference type="EMBL" id="WUUL01000013">
    <property type="protein sequence ID" value="MXQ55285.1"/>
    <property type="molecule type" value="Genomic_DNA"/>
</dbReference>
<evidence type="ECO:0000313" key="3">
    <source>
        <dbReference type="Proteomes" id="UP000430692"/>
    </source>
</evidence>
<sequence length="398" mass="45986">MDKKRVGVKLKAERTKRGILQKEIADQLKVGTTTISNLERGFEGVAEEKYILYAQEFGLAEELCGVISEEELRERHYIKKLTNIDHLLATNTEKWDQELEVLNKEVDFESETKLAPFYHFLKGKIYREKGKKINNQGTSNHSSNKTLTKAEDYFLHAIDQINEDPFQNIGNFTCVEEKKRLRLFFPKYDYRFITSFYKLPNIEDNDTEIIPTIIRSDIKKAPRYTKHPQIHLVVYLSEYGGTSIKQTSNEWKEELASIPNVFFTIFDVAVETPRKNGNLEIRPFDRTDFAETLKVADGVITTAGHTLLSECLYLGLPIYVIPLGTFDQHYCANFIQDNQLGISSYSITKKECLDFIALLDHWKNNIKNCDNILTSSDSVQTIVDFLEDLYEKTGDKCR</sequence>
<protein>
    <submittedName>
        <fullName evidence="2">Helix-turn-helix domain-containing protein</fullName>
    </submittedName>
</protein>
<dbReference type="SMART" id="SM00530">
    <property type="entry name" value="HTH_XRE"/>
    <property type="match status" value="1"/>
</dbReference>
<comment type="caution">
    <text evidence="2">The sequence shown here is derived from an EMBL/GenBank/DDBJ whole genome shotgun (WGS) entry which is preliminary data.</text>
</comment>
<dbReference type="Gene3D" id="3.40.50.2000">
    <property type="entry name" value="Glycogen Phosphorylase B"/>
    <property type="match status" value="1"/>
</dbReference>
<keyword evidence="3" id="KW-1185">Reference proteome</keyword>
<name>A0A6I4VZC7_9BACL</name>
<dbReference type="AlphaFoldDB" id="A0A6I4VZC7"/>
<dbReference type="PROSITE" id="PS50943">
    <property type="entry name" value="HTH_CROC1"/>
    <property type="match status" value="1"/>
</dbReference>
<dbReference type="Proteomes" id="UP000430692">
    <property type="component" value="Unassembled WGS sequence"/>
</dbReference>
<dbReference type="Gene3D" id="1.10.260.40">
    <property type="entry name" value="lambda repressor-like DNA-binding domains"/>
    <property type="match status" value="1"/>
</dbReference>
<dbReference type="Pfam" id="PF01381">
    <property type="entry name" value="HTH_3"/>
    <property type="match status" value="1"/>
</dbReference>
<dbReference type="SUPFAM" id="SSF47413">
    <property type="entry name" value="lambda repressor-like DNA-binding domains"/>
    <property type="match status" value="1"/>
</dbReference>
<gene>
    <name evidence="2" type="ORF">GSM42_16500</name>
</gene>
<organism evidence="2 3">
    <name type="scientific">Shimazuella alba</name>
    <dbReference type="NCBI Taxonomy" id="2690964"/>
    <lineage>
        <taxon>Bacteria</taxon>
        <taxon>Bacillati</taxon>
        <taxon>Bacillota</taxon>
        <taxon>Bacilli</taxon>
        <taxon>Bacillales</taxon>
        <taxon>Thermoactinomycetaceae</taxon>
        <taxon>Shimazuella</taxon>
    </lineage>
</organism>
<reference evidence="2 3" key="1">
    <citation type="submission" date="2019-12" db="EMBL/GenBank/DDBJ databases">
        <title>Whole-genome analyses of novel actinobacteria.</title>
        <authorList>
            <person name="Sahin N."/>
            <person name="Saygin H."/>
        </authorList>
    </citation>
    <scope>NUCLEOTIDE SEQUENCE [LARGE SCALE GENOMIC DNA]</scope>
    <source>
        <strain evidence="2 3">KC615</strain>
    </source>
</reference>
<feature type="domain" description="HTH cro/C1-type" evidence="1">
    <location>
        <begin position="10"/>
        <end position="41"/>
    </location>
</feature>
<dbReference type="SUPFAM" id="SSF53756">
    <property type="entry name" value="UDP-Glycosyltransferase/glycogen phosphorylase"/>
    <property type="match status" value="1"/>
</dbReference>
<evidence type="ECO:0000259" key="1">
    <source>
        <dbReference type="PROSITE" id="PS50943"/>
    </source>
</evidence>
<dbReference type="InterPro" id="IPR001387">
    <property type="entry name" value="Cro/C1-type_HTH"/>
</dbReference>
<dbReference type="InterPro" id="IPR010982">
    <property type="entry name" value="Lambda_DNA-bd_dom_sf"/>
</dbReference>
<dbReference type="GO" id="GO:0003677">
    <property type="term" value="F:DNA binding"/>
    <property type="evidence" value="ECO:0007669"/>
    <property type="project" value="InterPro"/>
</dbReference>
<dbReference type="CDD" id="cd00093">
    <property type="entry name" value="HTH_XRE"/>
    <property type="match status" value="1"/>
</dbReference>